<dbReference type="AlphaFoldDB" id="A0A7I8D072"/>
<evidence type="ECO:0000313" key="3">
    <source>
        <dbReference type="Proteomes" id="UP000593890"/>
    </source>
</evidence>
<feature type="domain" description="Putative Se/S carrier protein-like" evidence="1">
    <location>
        <begin position="6"/>
        <end position="69"/>
    </location>
</feature>
<dbReference type="EMBL" id="AP023321">
    <property type="protein sequence ID" value="BCI60116.1"/>
    <property type="molecule type" value="Genomic_DNA"/>
</dbReference>
<name>A0A7I8D072_9FIRM</name>
<dbReference type="KEGG" id="sman:C12CBH8_07550"/>
<accession>A0A7I8D072</accession>
<sequence length="77" mass="8855">MELPMLIIYSITHAFQGRDLLRQMGIRAYVKRTPRTIDPSGCSYSIEVYPEDIDRAEQILRSAKIRVTGRHMGESDT</sequence>
<organism evidence="2 3">
    <name type="scientific">Solibaculum mannosilyticum</name>
    <dbReference type="NCBI Taxonomy" id="2780922"/>
    <lineage>
        <taxon>Bacteria</taxon>
        <taxon>Bacillati</taxon>
        <taxon>Bacillota</taxon>
        <taxon>Clostridia</taxon>
        <taxon>Eubacteriales</taxon>
        <taxon>Oscillospiraceae</taxon>
        <taxon>Solibaculum</taxon>
    </lineage>
</organism>
<keyword evidence="3" id="KW-1185">Reference proteome</keyword>
<protein>
    <recommendedName>
        <fullName evidence="1">Putative Se/S carrier protein-like domain-containing protein</fullName>
    </recommendedName>
</protein>
<dbReference type="Pfam" id="PF11823">
    <property type="entry name" value="Se_S_carrier"/>
    <property type="match status" value="1"/>
</dbReference>
<dbReference type="Proteomes" id="UP000593890">
    <property type="component" value="Chromosome"/>
</dbReference>
<evidence type="ECO:0000259" key="1">
    <source>
        <dbReference type="Pfam" id="PF11823"/>
    </source>
</evidence>
<evidence type="ECO:0000313" key="2">
    <source>
        <dbReference type="EMBL" id="BCI60116.1"/>
    </source>
</evidence>
<gene>
    <name evidence="2" type="ORF">C12CBH8_07550</name>
</gene>
<proteinExistence type="predicted"/>
<reference evidence="3" key="1">
    <citation type="submission" date="2020-07" db="EMBL/GenBank/DDBJ databases">
        <title>Complete genome sequencing of Clostridia bacterium strain 12CBH8.</title>
        <authorList>
            <person name="Sakamoto M."/>
            <person name="Murakami T."/>
            <person name="Mori H."/>
        </authorList>
    </citation>
    <scope>NUCLEOTIDE SEQUENCE [LARGE SCALE GENOMIC DNA]</scope>
    <source>
        <strain evidence="3">12CBH8</strain>
    </source>
</reference>
<dbReference type="InterPro" id="IPR021778">
    <property type="entry name" value="Se/S_carrier-like"/>
</dbReference>